<reference evidence="2 3" key="1">
    <citation type="journal article" date="2017" name="Antonie Van Leeuwenhoek">
        <title>Rhizobium rhizosphaerae sp. nov., a novel species isolated from rice rhizosphere.</title>
        <authorList>
            <person name="Zhao J.J."/>
            <person name="Zhang J."/>
            <person name="Zhang R.J."/>
            <person name="Zhang C.W."/>
            <person name="Yin H.Q."/>
            <person name="Zhang X.X."/>
        </authorList>
    </citation>
    <scope>NUCLEOTIDE SEQUENCE [LARGE SCALE GENOMIC DNA]</scope>
    <source>
        <strain evidence="2 3">E3</strain>
    </source>
</reference>
<evidence type="ECO:0000313" key="2">
    <source>
        <dbReference type="EMBL" id="GAC13697.1"/>
    </source>
</evidence>
<dbReference type="OrthoDB" id="249225at2"/>
<evidence type="ECO:0000259" key="1">
    <source>
        <dbReference type="Pfam" id="PF00561"/>
    </source>
</evidence>
<sequence>MNEQTLSMGPTNSCVGIFTPAKQRRQNNAGSKVAVLLLNSGLIHHAGPGRVYTRLARALSDHGLSAVRFDLSGIGDSAARQDNLSIYQIATQEPIEVMDYLQKRGYHQFILAGICSGAYCSFKTAIKDQRVIATALINYQDDTSNNELASQAWSKRYWTDSLFRLGAWKNLLTGKVDYQRLFSTLGLAAKKSTSERTVESMEPSHSPLQNASFTDEMDVLLERNCNVLLLVSGLDISQQFLNVLLGEKLKTYQKNPLIDFKVVDGADHLFTNVAHQNQFMAYFCEWAAEVAETQK</sequence>
<dbReference type="Gene3D" id="3.40.50.1820">
    <property type="entry name" value="alpha/beta hydrolase"/>
    <property type="match status" value="1"/>
</dbReference>
<dbReference type="InterPro" id="IPR029058">
    <property type="entry name" value="AB_hydrolase_fold"/>
</dbReference>
<feature type="domain" description="AB hydrolase-1" evidence="1">
    <location>
        <begin position="42"/>
        <end position="153"/>
    </location>
</feature>
<dbReference type="AlphaFoldDB" id="K6Y639"/>
<evidence type="ECO:0000313" key="3">
    <source>
        <dbReference type="Proteomes" id="UP000006334"/>
    </source>
</evidence>
<dbReference type="RefSeq" id="WP_008843514.1">
    <property type="nucleotide sequence ID" value="NZ_BAEN01000022.1"/>
</dbReference>
<dbReference type="EMBL" id="BAEN01000022">
    <property type="protein sequence ID" value="GAC13697.1"/>
    <property type="molecule type" value="Genomic_DNA"/>
</dbReference>
<keyword evidence="3" id="KW-1185">Reference proteome</keyword>
<accession>K6Y639</accession>
<comment type="caution">
    <text evidence="2">The sequence shown here is derived from an EMBL/GenBank/DDBJ whole genome shotgun (WGS) entry which is preliminary data.</text>
</comment>
<dbReference type="STRING" id="1127673.GLIP_1055"/>
<dbReference type="SUPFAM" id="SSF53474">
    <property type="entry name" value="alpha/beta-Hydrolases"/>
    <property type="match status" value="1"/>
</dbReference>
<proteinExistence type="predicted"/>
<dbReference type="InterPro" id="IPR000073">
    <property type="entry name" value="AB_hydrolase_1"/>
</dbReference>
<name>K6Y639_9ALTE</name>
<organism evidence="2 3">
    <name type="scientific">Aliiglaciecola lipolytica E3</name>
    <dbReference type="NCBI Taxonomy" id="1127673"/>
    <lineage>
        <taxon>Bacteria</taxon>
        <taxon>Pseudomonadati</taxon>
        <taxon>Pseudomonadota</taxon>
        <taxon>Gammaproteobacteria</taxon>
        <taxon>Alteromonadales</taxon>
        <taxon>Alteromonadaceae</taxon>
        <taxon>Aliiglaciecola</taxon>
    </lineage>
</organism>
<dbReference type="Proteomes" id="UP000006334">
    <property type="component" value="Unassembled WGS sequence"/>
</dbReference>
<protein>
    <recommendedName>
        <fullName evidence="1">AB hydrolase-1 domain-containing protein</fullName>
    </recommendedName>
</protein>
<dbReference type="Pfam" id="PF00561">
    <property type="entry name" value="Abhydrolase_1"/>
    <property type="match status" value="1"/>
</dbReference>
<gene>
    <name evidence="2" type="ORF">GLIP_1055</name>
</gene>
<dbReference type="eggNOG" id="COG1073">
    <property type="taxonomic scope" value="Bacteria"/>
</dbReference>